<comment type="caution">
    <text evidence="3">The sequence shown here is derived from an EMBL/GenBank/DDBJ whole genome shotgun (WGS) entry which is preliminary data.</text>
</comment>
<name>A0AAN4Z2H6_9BILA</name>
<protein>
    <submittedName>
        <fullName evidence="3">Uncharacterized protein</fullName>
    </submittedName>
</protein>
<feature type="transmembrane region" description="Helical" evidence="2">
    <location>
        <begin position="28"/>
        <end position="51"/>
    </location>
</feature>
<keyword evidence="2" id="KW-0472">Membrane</keyword>
<feature type="region of interest" description="Disordered" evidence="1">
    <location>
        <begin position="70"/>
        <end position="89"/>
    </location>
</feature>
<evidence type="ECO:0000313" key="4">
    <source>
        <dbReference type="Proteomes" id="UP001328107"/>
    </source>
</evidence>
<accession>A0AAN4Z2H6</accession>
<dbReference type="EMBL" id="BTRK01000001">
    <property type="protein sequence ID" value="GMR30025.1"/>
    <property type="molecule type" value="Genomic_DNA"/>
</dbReference>
<keyword evidence="2" id="KW-1133">Transmembrane helix</keyword>
<dbReference type="Proteomes" id="UP001328107">
    <property type="component" value="Unassembled WGS sequence"/>
</dbReference>
<gene>
    <name evidence="3" type="ORF">PMAYCL1PPCAC_00220</name>
</gene>
<feature type="non-terminal residue" evidence="3">
    <location>
        <position position="1"/>
    </location>
</feature>
<sequence length="89" mass="9926">QGKLVRLENGKIANRDVIDEYVSRRRTITIVVISAIVIGIIGITIAVIFCVRRCQRKRFEKRLRTINQAPSSLAQSADTVQQSSASDRG</sequence>
<proteinExistence type="predicted"/>
<reference evidence="4" key="1">
    <citation type="submission" date="2022-10" db="EMBL/GenBank/DDBJ databases">
        <title>Genome assembly of Pristionchus species.</title>
        <authorList>
            <person name="Yoshida K."/>
            <person name="Sommer R.J."/>
        </authorList>
    </citation>
    <scope>NUCLEOTIDE SEQUENCE [LARGE SCALE GENOMIC DNA]</scope>
    <source>
        <strain evidence="4">RS5460</strain>
    </source>
</reference>
<evidence type="ECO:0000256" key="1">
    <source>
        <dbReference type="SAM" id="MobiDB-lite"/>
    </source>
</evidence>
<evidence type="ECO:0000313" key="3">
    <source>
        <dbReference type="EMBL" id="GMR30025.1"/>
    </source>
</evidence>
<evidence type="ECO:0000256" key="2">
    <source>
        <dbReference type="SAM" id="Phobius"/>
    </source>
</evidence>
<keyword evidence="2" id="KW-0812">Transmembrane</keyword>
<organism evidence="3 4">
    <name type="scientific">Pristionchus mayeri</name>
    <dbReference type="NCBI Taxonomy" id="1317129"/>
    <lineage>
        <taxon>Eukaryota</taxon>
        <taxon>Metazoa</taxon>
        <taxon>Ecdysozoa</taxon>
        <taxon>Nematoda</taxon>
        <taxon>Chromadorea</taxon>
        <taxon>Rhabditida</taxon>
        <taxon>Rhabditina</taxon>
        <taxon>Diplogasteromorpha</taxon>
        <taxon>Diplogasteroidea</taxon>
        <taxon>Neodiplogasteridae</taxon>
        <taxon>Pristionchus</taxon>
    </lineage>
</organism>
<keyword evidence="4" id="KW-1185">Reference proteome</keyword>
<dbReference type="AlphaFoldDB" id="A0AAN4Z2H6"/>